<evidence type="ECO:0000313" key="2">
    <source>
        <dbReference type="EMBL" id="GIY39219.1"/>
    </source>
</evidence>
<accession>A0AAV4T1U7</accession>
<organism evidence="2 3">
    <name type="scientific">Caerostris extrusa</name>
    <name type="common">Bark spider</name>
    <name type="synonym">Caerostris bankana</name>
    <dbReference type="NCBI Taxonomy" id="172846"/>
    <lineage>
        <taxon>Eukaryota</taxon>
        <taxon>Metazoa</taxon>
        <taxon>Ecdysozoa</taxon>
        <taxon>Arthropoda</taxon>
        <taxon>Chelicerata</taxon>
        <taxon>Arachnida</taxon>
        <taxon>Araneae</taxon>
        <taxon>Araneomorphae</taxon>
        <taxon>Entelegynae</taxon>
        <taxon>Araneoidea</taxon>
        <taxon>Araneidae</taxon>
        <taxon>Caerostris</taxon>
    </lineage>
</organism>
<comment type="caution">
    <text evidence="2">The sequence shown here is derived from an EMBL/GenBank/DDBJ whole genome shotgun (WGS) entry which is preliminary data.</text>
</comment>
<dbReference type="AlphaFoldDB" id="A0AAV4T1U7"/>
<protein>
    <recommendedName>
        <fullName evidence="4">Secreted protein</fullName>
    </recommendedName>
</protein>
<keyword evidence="3" id="KW-1185">Reference proteome</keyword>
<name>A0AAV4T1U7_CAEEX</name>
<dbReference type="EMBL" id="BPLR01010430">
    <property type="protein sequence ID" value="GIY39219.1"/>
    <property type="molecule type" value="Genomic_DNA"/>
</dbReference>
<evidence type="ECO:0008006" key="4">
    <source>
        <dbReference type="Google" id="ProtNLM"/>
    </source>
</evidence>
<evidence type="ECO:0000256" key="1">
    <source>
        <dbReference type="SAM" id="SignalP"/>
    </source>
</evidence>
<evidence type="ECO:0000313" key="3">
    <source>
        <dbReference type="Proteomes" id="UP001054945"/>
    </source>
</evidence>
<reference evidence="2 3" key="1">
    <citation type="submission" date="2021-06" db="EMBL/GenBank/DDBJ databases">
        <title>Caerostris extrusa draft genome.</title>
        <authorList>
            <person name="Kono N."/>
            <person name="Arakawa K."/>
        </authorList>
    </citation>
    <scope>NUCLEOTIDE SEQUENCE [LARGE SCALE GENOMIC DNA]</scope>
</reference>
<proteinExistence type="predicted"/>
<gene>
    <name evidence="2" type="ORF">CEXT_346031</name>
</gene>
<feature type="chain" id="PRO_5043528697" description="Secreted protein" evidence="1">
    <location>
        <begin position="31"/>
        <end position="106"/>
    </location>
</feature>
<dbReference type="Proteomes" id="UP001054945">
    <property type="component" value="Unassembled WGS sequence"/>
</dbReference>
<sequence length="106" mass="11872">MNSKKARSIACNSLFIYYLTFSLFLPPSSATISFSMVRAQEQQQEGIEVISLYHKTQQPTMGRSKEKKKATENETFFPPVTLSAEKYSFLLLTVISGRVGKGGARK</sequence>
<feature type="signal peptide" evidence="1">
    <location>
        <begin position="1"/>
        <end position="30"/>
    </location>
</feature>
<keyword evidence="1" id="KW-0732">Signal</keyword>